<organism evidence="9 10">
    <name type="scientific">Bacillus carboniphilus</name>
    <dbReference type="NCBI Taxonomy" id="86663"/>
    <lineage>
        <taxon>Bacteria</taxon>
        <taxon>Bacillati</taxon>
        <taxon>Bacillota</taxon>
        <taxon>Bacilli</taxon>
        <taxon>Bacillales</taxon>
        <taxon>Bacillaceae</taxon>
        <taxon>Bacillus</taxon>
    </lineage>
</organism>
<feature type="transmembrane region" description="Helical" evidence="8">
    <location>
        <begin position="334"/>
        <end position="357"/>
    </location>
</feature>
<feature type="transmembrane region" description="Helical" evidence="8">
    <location>
        <begin position="85"/>
        <end position="110"/>
    </location>
</feature>
<keyword evidence="6 8" id="KW-1133">Transmembrane helix</keyword>
<evidence type="ECO:0000256" key="1">
    <source>
        <dbReference type="ARBA" id="ARBA00004141"/>
    </source>
</evidence>
<feature type="transmembrane region" description="Helical" evidence="8">
    <location>
        <begin position="189"/>
        <end position="210"/>
    </location>
</feature>
<dbReference type="InterPro" id="IPR004761">
    <property type="entry name" value="Spore_GerAB"/>
</dbReference>
<evidence type="ECO:0000256" key="3">
    <source>
        <dbReference type="ARBA" id="ARBA00022448"/>
    </source>
</evidence>
<dbReference type="RefSeq" id="WP_343798157.1">
    <property type="nucleotide sequence ID" value="NZ_BAAADJ010000017.1"/>
</dbReference>
<evidence type="ECO:0000256" key="6">
    <source>
        <dbReference type="ARBA" id="ARBA00022989"/>
    </source>
</evidence>
<feature type="transmembrane region" description="Helical" evidence="8">
    <location>
        <begin position="305"/>
        <end position="322"/>
    </location>
</feature>
<dbReference type="PANTHER" id="PTHR34975">
    <property type="entry name" value="SPORE GERMINATION PROTEIN A2"/>
    <property type="match status" value="1"/>
</dbReference>
<feature type="transmembrane region" description="Helical" evidence="8">
    <location>
        <begin position="12"/>
        <end position="33"/>
    </location>
</feature>
<evidence type="ECO:0000256" key="8">
    <source>
        <dbReference type="SAM" id="Phobius"/>
    </source>
</evidence>
<keyword evidence="4" id="KW-0309">Germination</keyword>
<evidence type="ECO:0000313" key="10">
    <source>
        <dbReference type="Proteomes" id="UP001500782"/>
    </source>
</evidence>
<comment type="similarity">
    <text evidence="2">Belongs to the amino acid-polyamine-organocation (APC) superfamily. Spore germination protein (SGP) (TC 2.A.3.9) family.</text>
</comment>
<evidence type="ECO:0000256" key="7">
    <source>
        <dbReference type="ARBA" id="ARBA00023136"/>
    </source>
</evidence>
<evidence type="ECO:0000313" key="9">
    <source>
        <dbReference type="EMBL" id="GAA0327075.1"/>
    </source>
</evidence>
<accession>A0ABN0W7T4</accession>
<feature type="transmembrane region" description="Helical" evidence="8">
    <location>
        <begin position="149"/>
        <end position="169"/>
    </location>
</feature>
<keyword evidence="5 8" id="KW-0812">Transmembrane</keyword>
<gene>
    <name evidence="9" type="ORF">GCM10008967_17010</name>
</gene>
<dbReference type="PANTHER" id="PTHR34975:SF2">
    <property type="entry name" value="SPORE GERMINATION PROTEIN A2"/>
    <property type="match status" value="1"/>
</dbReference>
<keyword evidence="3" id="KW-0813">Transport</keyword>
<comment type="caution">
    <text evidence="9">The sequence shown here is derived from an EMBL/GenBank/DDBJ whole genome shotgun (WGS) entry which is preliminary data.</text>
</comment>
<dbReference type="EMBL" id="BAAADJ010000017">
    <property type="protein sequence ID" value="GAA0327075.1"/>
    <property type="molecule type" value="Genomic_DNA"/>
</dbReference>
<evidence type="ECO:0000256" key="4">
    <source>
        <dbReference type="ARBA" id="ARBA00022544"/>
    </source>
</evidence>
<comment type="subcellular location">
    <subcellularLocation>
        <location evidence="1">Membrane</location>
        <topology evidence="1">Multi-pass membrane protein</topology>
    </subcellularLocation>
</comment>
<dbReference type="Pfam" id="PF03845">
    <property type="entry name" value="Spore_permease"/>
    <property type="match status" value="1"/>
</dbReference>
<feature type="transmembrane region" description="Helical" evidence="8">
    <location>
        <begin position="122"/>
        <end position="142"/>
    </location>
</feature>
<dbReference type="Gene3D" id="1.20.1740.10">
    <property type="entry name" value="Amino acid/polyamine transporter I"/>
    <property type="match status" value="1"/>
</dbReference>
<evidence type="ECO:0000256" key="5">
    <source>
        <dbReference type="ARBA" id="ARBA00022692"/>
    </source>
</evidence>
<dbReference type="Proteomes" id="UP001500782">
    <property type="component" value="Unassembled WGS sequence"/>
</dbReference>
<feature type="transmembrane region" description="Helical" evidence="8">
    <location>
        <begin position="274"/>
        <end position="293"/>
    </location>
</feature>
<name>A0ABN0W7T4_9BACI</name>
<sequence length="372" mass="42583">MAANTIDETKQVSPYLIFFLIGSMQMGVGVLGFQRVIAAEVGYDAWIATLAAGLSIHFILFFQFKILEKGGGDIVEAHKLAFGKWIGGSISLLFSLYFLAVATTIIRTYLEIVQVWMFPQLHIFWVSFLLVLLAFYIVYSGFRTVTGVAFFGLVLPSYLIFTFGFTFPYSDYRNLLPIFDSGFMELVKGFKAMSLTLLGYESVLMFYPFIKEPKKAKKWAHLAVLMMTLFYTVVAIISFAFFSEPQLEKTVWATLSIWKIVEMPFIERFEYLGIGNWVLIILPNVCIALWCGSRIIKRVTKMRQKIALFILCSLVVAGIPFLDRREHINMLNDILGKAGLYFNYVYIPMLFVIIMIARKVRKKNDSPKQENK</sequence>
<feature type="transmembrane region" description="Helical" evidence="8">
    <location>
        <begin position="45"/>
        <end position="64"/>
    </location>
</feature>
<evidence type="ECO:0000256" key="2">
    <source>
        <dbReference type="ARBA" id="ARBA00007998"/>
    </source>
</evidence>
<reference evidence="9 10" key="1">
    <citation type="journal article" date="2019" name="Int. J. Syst. Evol. Microbiol.">
        <title>The Global Catalogue of Microorganisms (GCM) 10K type strain sequencing project: providing services to taxonomists for standard genome sequencing and annotation.</title>
        <authorList>
            <consortium name="The Broad Institute Genomics Platform"/>
            <consortium name="The Broad Institute Genome Sequencing Center for Infectious Disease"/>
            <person name="Wu L."/>
            <person name="Ma J."/>
        </authorList>
    </citation>
    <scope>NUCLEOTIDE SEQUENCE [LARGE SCALE GENOMIC DNA]</scope>
    <source>
        <strain evidence="9 10">JCM 9731</strain>
    </source>
</reference>
<proteinExistence type="inferred from homology"/>
<keyword evidence="10" id="KW-1185">Reference proteome</keyword>
<dbReference type="NCBIfam" id="TIGR00912">
    <property type="entry name" value="2A0309"/>
    <property type="match status" value="1"/>
</dbReference>
<keyword evidence="7 8" id="KW-0472">Membrane</keyword>
<feature type="transmembrane region" description="Helical" evidence="8">
    <location>
        <begin position="222"/>
        <end position="242"/>
    </location>
</feature>
<protein>
    <submittedName>
        <fullName evidence="9">GerAB/ArcD/ProY family transporter</fullName>
    </submittedName>
</protein>